<evidence type="ECO:0000256" key="1">
    <source>
        <dbReference type="SAM" id="MobiDB-lite"/>
    </source>
</evidence>
<dbReference type="PANTHER" id="PTHR33785:SF5">
    <property type="entry name" value="SERINE_ARGININE REPETITIVE MATRIX PROTEIN"/>
    <property type="match status" value="1"/>
</dbReference>
<accession>A0AAV3RWH1</accession>
<dbReference type="EMBL" id="BAABME010013364">
    <property type="protein sequence ID" value="GAA0186096.1"/>
    <property type="molecule type" value="Genomic_DNA"/>
</dbReference>
<sequence>MDVSEDSKVSPRRRENLKVEPGELLEEGWFFGNLLDSKIRIMSRCFSDPCPSSKLSQEMLVGTSYEETTLSTKKVLYPGDDRVHPPSFAAMDIDMDNLEDEDTNYSMGRLIRQASLGQSHTLPPRQHTPKKQIPSTIPKKQYPRMKPEQEGSIPRSRQQILKQTQNKTSFANVETEQVKDFKGSCNDIPTKEIKTLPKLPEEAMMEEDEDKDFYQIIKVRKPYVQGARRLGRTVSASPVLDNIDLPRTADNMKAQIKFWARSVASNVR</sequence>
<name>A0AAV3RWH1_LITER</name>
<comment type="caution">
    <text evidence="2">The sequence shown here is derived from an EMBL/GenBank/DDBJ whole genome shotgun (WGS) entry which is preliminary data.</text>
</comment>
<protein>
    <submittedName>
        <fullName evidence="2">Uncharacterized protein</fullName>
    </submittedName>
</protein>
<dbReference type="Proteomes" id="UP001454036">
    <property type="component" value="Unassembled WGS sequence"/>
</dbReference>
<organism evidence="2 3">
    <name type="scientific">Lithospermum erythrorhizon</name>
    <name type="common">Purple gromwell</name>
    <name type="synonym">Lithospermum officinale var. erythrorhizon</name>
    <dbReference type="NCBI Taxonomy" id="34254"/>
    <lineage>
        <taxon>Eukaryota</taxon>
        <taxon>Viridiplantae</taxon>
        <taxon>Streptophyta</taxon>
        <taxon>Embryophyta</taxon>
        <taxon>Tracheophyta</taxon>
        <taxon>Spermatophyta</taxon>
        <taxon>Magnoliopsida</taxon>
        <taxon>eudicotyledons</taxon>
        <taxon>Gunneridae</taxon>
        <taxon>Pentapetalae</taxon>
        <taxon>asterids</taxon>
        <taxon>lamiids</taxon>
        <taxon>Boraginales</taxon>
        <taxon>Boraginaceae</taxon>
        <taxon>Boraginoideae</taxon>
        <taxon>Lithospermeae</taxon>
        <taxon>Lithospermum</taxon>
    </lineage>
</organism>
<dbReference type="AlphaFoldDB" id="A0AAV3RWH1"/>
<evidence type="ECO:0000313" key="3">
    <source>
        <dbReference type="Proteomes" id="UP001454036"/>
    </source>
</evidence>
<evidence type="ECO:0000313" key="2">
    <source>
        <dbReference type="EMBL" id="GAA0186096.1"/>
    </source>
</evidence>
<gene>
    <name evidence="2" type="ORF">LIER_33384</name>
</gene>
<proteinExistence type="predicted"/>
<dbReference type="PANTHER" id="PTHR33785">
    <property type="entry name" value="OS06G0550800 PROTEIN"/>
    <property type="match status" value="1"/>
</dbReference>
<keyword evidence="3" id="KW-1185">Reference proteome</keyword>
<reference evidence="2 3" key="1">
    <citation type="submission" date="2024-01" db="EMBL/GenBank/DDBJ databases">
        <title>The complete chloroplast genome sequence of Lithospermum erythrorhizon: insights into the phylogenetic relationship among Boraginaceae species and the maternal lineages of purple gromwells.</title>
        <authorList>
            <person name="Okada T."/>
            <person name="Watanabe K."/>
        </authorList>
    </citation>
    <scope>NUCLEOTIDE SEQUENCE [LARGE SCALE GENOMIC DNA]</scope>
</reference>
<feature type="region of interest" description="Disordered" evidence="1">
    <location>
        <begin position="117"/>
        <end position="157"/>
    </location>
</feature>